<keyword evidence="4 5" id="KW-0975">Bacterial flagellum</keyword>
<evidence type="ECO:0000313" key="9">
    <source>
        <dbReference type="Proteomes" id="UP000643525"/>
    </source>
</evidence>
<dbReference type="PANTHER" id="PTHR30288:SF0">
    <property type="entry name" value="FLAGELLAR HOOK-ASSOCIATED PROTEIN 2"/>
    <property type="match status" value="1"/>
</dbReference>
<dbReference type="InterPro" id="IPR010810">
    <property type="entry name" value="Flagellin_hook_IN_motif"/>
</dbReference>
<dbReference type="InterPro" id="IPR040026">
    <property type="entry name" value="FliD"/>
</dbReference>
<dbReference type="InterPro" id="IPR010809">
    <property type="entry name" value="FliD_C"/>
</dbReference>
<reference evidence="8 9" key="1">
    <citation type="submission" date="2020-10" db="EMBL/GenBank/DDBJ databases">
        <title>Sequencing the genomes of 1000 actinobacteria strains.</title>
        <authorList>
            <person name="Klenk H.-P."/>
        </authorList>
    </citation>
    <scope>NUCLEOTIDE SEQUENCE [LARGE SCALE GENOMIC DNA]</scope>
    <source>
        <strain evidence="8 9">DSM 15666</strain>
    </source>
</reference>
<organism evidence="8 9">
    <name type="scientific">Nesterenkonia lutea</name>
    <dbReference type="NCBI Taxonomy" id="272919"/>
    <lineage>
        <taxon>Bacteria</taxon>
        <taxon>Bacillati</taxon>
        <taxon>Actinomycetota</taxon>
        <taxon>Actinomycetes</taxon>
        <taxon>Micrococcales</taxon>
        <taxon>Micrococcaceae</taxon>
        <taxon>Nesterenkonia</taxon>
    </lineage>
</organism>
<comment type="caution">
    <text evidence="8">The sequence shown here is derived from an EMBL/GenBank/DDBJ whole genome shotgun (WGS) entry which is preliminary data.</text>
</comment>
<keyword evidence="8" id="KW-0966">Cell projection</keyword>
<keyword evidence="5" id="KW-0964">Secreted</keyword>
<dbReference type="Pfam" id="PF02465">
    <property type="entry name" value="FliD_N"/>
    <property type="match status" value="1"/>
</dbReference>
<dbReference type="PANTHER" id="PTHR30288">
    <property type="entry name" value="FLAGELLAR CAP/ASSEMBLY PROTEIN FLID"/>
    <property type="match status" value="1"/>
</dbReference>
<comment type="subunit">
    <text evidence="2 5">Homopentamer.</text>
</comment>
<evidence type="ECO:0000259" key="7">
    <source>
        <dbReference type="Pfam" id="PF07195"/>
    </source>
</evidence>
<name>A0ABR9JFE2_9MICC</name>
<dbReference type="Proteomes" id="UP000643525">
    <property type="component" value="Unassembled WGS sequence"/>
</dbReference>
<keyword evidence="3 5" id="KW-0175">Coiled coil</keyword>
<evidence type="ECO:0000313" key="8">
    <source>
        <dbReference type="EMBL" id="MBE1524649.1"/>
    </source>
</evidence>
<protein>
    <recommendedName>
        <fullName evidence="5">Flagellar hook-associated protein 2</fullName>
        <shortName evidence="5">HAP2</shortName>
    </recommendedName>
    <alternativeName>
        <fullName evidence="5">Flagellar cap protein</fullName>
    </alternativeName>
</protein>
<sequence>MSIALPGLASGLDSAALIESLMQVEAVPQQLLQRQASKTNTFVAALQGLNTRVAAVAESSAEIAKPDALRAFTAQSSSQSVTATASSAYAAGSLDFTVESTALRHTLVTGAVAEWDTEEFSITAADGTTTAITSDSTGLDDVVKAINASGAGVNAVKIPVGDGTHRLQLSAAETGSDGAFTLGGSAVGSTVTSAGADASLTLWAGTAAEQRVTSASNTFEGLMPGVDVQVSAVSTTPVTVTVARDAEASTTTAESLVTSVNSVLSYIRTNSKVATGSDGSTSAGVLTGDSAVRSAQQRMSDAVIRPVDGRSPSEIGISVTRDGELTFDKEKFAAALAADPSGVEATVAQLATRINDVATQLSDRYDGQITQRITGQEGLANRLTDQVEQWDDRLANRRATLERTYAALEVQMQSLNSQMDYLSSQLASLPQSSSQKNS</sequence>
<gene>
    <name evidence="8" type="ORF">H4W27_001767</name>
</gene>
<keyword evidence="8" id="KW-0969">Cilium</keyword>
<dbReference type="RefSeq" id="WP_192595632.1">
    <property type="nucleotide sequence ID" value="NZ_BAAALJ010000002.1"/>
</dbReference>
<evidence type="ECO:0000256" key="1">
    <source>
        <dbReference type="ARBA" id="ARBA00009764"/>
    </source>
</evidence>
<accession>A0ABR9JFE2</accession>
<dbReference type="Pfam" id="PF07195">
    <property type="entry name" value="FliD_C"/>
    <property type="match status" value="1"/>
</dbReference>
<feature type="domain" description="Flagellar hook-associated protein 2 C-terminal" evidence="7">
    <location>
        <begin position="210"/>
        <end position="417"/>
    </location>
</feature>
<dbReference type="EMBL" id="JADBED010000001">
    <property type="protein sequence ID" value="MBE1524649.1"/>
    <property type="molecule type" value="Genomic_DNA"/>
</dbReference>
<dbReference type="Pfam" id="PF07196">
    <property type="entry name" value="Flagellin_IN"/>
    <property type="match status" value="1"/>
</dbReference>
<feature type="coiled-coil region" evidence="5">
    <location>
        <begin position="398"/>
        <end position="425"/>
    </location>
</feature>
<dbReference type="InterPro" id="IPR003481">
    <property type="entry name" value="FliD_N"/>
</dbReference>
<proteinExistence type="inferred from homology"/>
<evidence type="ECO:0000259" key="6">
    <source>
        <dbReference type="Pfam" id="PF02465"/>
    </source>
</evidence>
<keyword evidence="9" id="KW-1185">Reference proteome</keyword>
<comment type="function">
    <text evidence="5">Required for morphogenesis and for the elongation of the flagellar filament by facilitating polymerization of the flagellin monomers at the tip of growing filament. Forms a capping structure, which prevents flagellin subunits (transported through the central channel of the flagellum) from leaking out without polymerization at the distal end.</text>
</comment>
<evidence type="ECO:0000256" key="2">
    <source>
        <dbReference type="ARBA" id="ARBA00011255"/>
    </source>
</evidence>
<evidence type="ECO:0000256" key="3">
    <source>
        <dbReference type="ARBA" id="ARBA00023054"/>
    </source>
</evidence>
<evidence type="ECO:0000256" key="4">
    <source>
        <dbReference type="ARBA" id="ARBA00023143"/>
    </source>
</evidence>
<comment type="subcellular location">
    <subcellularLocation>
        <location evidence="5">Secreted</location>
    </subcellularLocation>
    <subcellularLocation>
        <location evidence="5">Bacterial flagellum</location>
    </subcellularLocation>
</comment>
<evidence type="ECO:0000256" key="5">
    <source>
        <dbReference type="RuleBase" id="RU362066"/>
    </source>
</evidence>
<keyword evidence="8" id="KW-0282">Flagellum</keyword>
<feature type="domain" description="Flagellar hook-associated protein 2 N-terminal" evidence="6">
    <location>
        <begin position="10"/>
        <end position="103"/>
    </location>
</feature>
<comment type="similarity">
    <text evidence="1 5">Belongs to the FliD family.</text>
</comment>